<dbReference type="RefSeq" id="WP_192623172.1">
    <property type="nucleotide sequence ID" value="NZ_JADBGG010000007.1"/>
</dbReference>
<protein>
    <submittedName>
        <fullName evidence="3">LEA14-like dessication related protein</fullName>
    </submittedName>
</protein>
<dbReference type="SUPFAM" id="SSF117070">
    <property type="entry name" value="LEA14-like"/>
    <property type="match status" value="1"/>
</dbReference>
<keyword evidence="4" id="KW-1185">Reference proteome</keyword>
<evidence type="ECO:0000256" key="1">
    <source>
        <dbReference type="SAM" id="Phobius"/>
    </source>
</evidence>
<evidence type="ECO:0000313" key="3">
    <source>
        <dbReference type="EMBL" id="MBE1424586.1"/>
    </source>
</evidence>
<gene>
    <name evidence="3" type="ORF">H4684_001220</name>
</gene>
<dbReference type="Pfam" id="PF03168">
    <property type="entry name" value="LEA_2"/>
    <property type="match status" value="1"/>
</dbReference>
<keyword evidence="1" id="KW-1133">Transmembrane helix</keyword>
<reference evidence="3 4" key="1">
    <citation type="submission" date="2020-10" db="EMBL/GenBank/DDBJ databases">
        <title>Genomic Encyclopedia of Type Strains, Phase IV (KMG-IV): sequencing the most valuable type-strain genomes for metagenomic binning, comparative biology and taxonomic classification.</title>
        <authorList>
            <person name="Goeker M."/>
        </authorList>
    </citation>
    <scope>NUCLEOTIDE SEQUENCE [LARGE SCALE GENOMIC DNA]</scope>
    <source>
        <strain evidence="3 4">DSM 4194</strain>
    </source>
</reference>
<dbReference type="SMART" id="SM00769">
    <property type="entry name" value="WHy"/>
    <property type="match status" value="1"/>
</dbReference>
<feature type="transmembrane region" description="Helical" evidence="1">
    <location>
        <begin position="30"/>
        <end position="49"/>
    </location>
</feature>
<evidence type="ECO:0000313" key="4">
    <source>
        <dbReference type="Proteomes" id="UP000639010"/>
    </source>
</evidence>
<dbReference type="EMBL" id="JADBGG010000007">
    <property type="protein sequence ID" value="MBE1424586.1"/>
    <property type="molecule type" value="Genomic_DNA"/>
</dbReference>
<name>A0ABR9H1K8_9BACT</name>
<keyword evidence="1" id="KW-0472">Membrane</keyword>
<dbReference type="InterPro" id="IPR013990">
    <property type="entry name" value="WHy-dom"/>
</dbReference>
<organism evidence="3 4">
    <name type="scientific">Desulfomicrobium macestii</name>
    <dbReference type="NCBI Taxonomy" id="90731"/>
    <lineage>
        <taxon>Bacteria</taxon>
        <taxon>Pseudomonadati</taxon>
        <taxon>Thermodesulfobacteriota</taxon>
        <taxon>Desulfovibrionia</taxon>
        <taxon>Desulfovibrionales</taxon>
        <taxon>Desulfomicrobiaceae</taxon>
        <taxon>Desulfomicrobium</taxon>
    </lineage>
</organism>
<dbReference type="Proteomes" id="UP000639010">
    <property type="component" value="Unassembled WGS sequence"/>
</dbReference>
<evidence type="ECO:0000259" key="2">
    <source>
        <dbReference type="SMART" id="SM00769"/>
    </source>
</evidence>
<accession>A0ABR9H1K8</accession>
<dbReference type="InterPro" id="IPR004864">
    <property type="entry name" value="LEA_2"/>
</dbReference>
<feature type="domain" description="Water stress and hypersensitive response" evidence="2">
    <location>
        <begin position="57"/>
        <end position="175"/>
    </location>
</feature>
<dbReference type="Gene3D" id="2.60.40.1820">
    <property type="match status" value="1"/>
</dbReference>
<keyword evidence="1" id="KW-0812">Transmembrane</keyword>
<comment type="caution">
    <text evidence="3">The sequence shown here is derived from an EMBL/GenBank/DDBJ whole genome shotgun (WGS) entry which is preliminary data.</text>
</comment>
<sequence>MSSFQKLFPFGKHVEVCYDPGLKGGEMRRLALFLVVSFFIAISGCAHFGQKMESPTVRLVNVVPASSTLFEQRVALTLRIVNPNPFALTWTGVRVNARFNDMNLLPAVSSENGRVEALSEAVFKVEASASTLDLLRQIMTFQNGPGKLTYALDGVLYQGGLSSGGIPFLAEGALWDSGTEL</sequence>
<proteinExistence type="predicted"/>